<evidence type="ECO:0000256" key="2">
    <source>
        <dbReference type="ARBA" id="ARBA00006024"/>
    </source>
</evidence>
<dbReference type="GO" id="GO:0005507">
    <property type="term" value="F:copper ion binding"/>
    <property type="evidence" value="ECO:0007669"/>
    <property type="project" value="TreeGrafter"/>
</dbReference>
<dbReference type="InterPro" id="IPR023298">
    <property type="entry name" value="ATPase_P-typ_TM_dom_sf"/>
</dbReference>
<dbReference type="SUPFAM" id="SSF55008">
    <property type="entry name" value="HMA, heavy metal-associated domain"/>
    <property type="match status" value="1"/>
</dbReference>
<dbReference type="PROSITE" id="PS50846">
    <property type="entry name" value="HMA_2"/>
    <property type="match status" value="1"/>
</dbReference>
<feature type="transmembrane region" description="Helical" evidence="15">
    <location>
        <begin position="157"/>
        <end position="178"/>
    </location>
</feature>
<dbReference type="PANTHER" id="PTHR43520">
    <property type="entry name" value="ATP7, ISOFORM B"/>
    <property type="match status" value="1"/>
</dbReference>
<evidence type="ECO:0000256" key="1">
    <source>
        <dbReference type="ARBA" id="ARBA00004651"/>
    </source>
</evidence>
<evidence type="ECO:0000256" key="7">
    <source>
        <dbReference type="ARBA" id="ARBA00022723"/>
    </source>
</evidence>
<evidence type="ECO:0000256" key="10">
    <source>
        <dbReference type="ARBA" id="ARBA00022842"/>
    </source>
</evidence>
<dbReference type="InterPro" id="IPR008250">
    <property type="entry name" value="ATPase_P-typ_transduc_dom_A_sf"/>
</dbReference>
<accession>A0A1W2AZL9</accession>
<feature type="transmembrane region" description="Helical" evidence="15">
    <location>
        <begin position="125"/>
        <end position="145"/>
    </location>
</feature>
<dbReference type="RefSeq" id="WP_084409611.1">
    <property type="nucleotide sequence ID" value="NZ_FWXR01000005.1"/>
</dbReference>
<evidence type="ECO:0000313" key="18">
    <source>
        <dbReference type="Proteomes" id="UP000192656"/>
    </source>
</evidence>
<dbReference type="SUPFAM" id="SSF81653">
    <property type="entry name" value="Calcium ATPase, transduction domain A"/>
    <property type="match status" value="1"/>
</dbReference>
<dbReference type="InterPro" id="IPR036412">
    <property type="entry name" value="HAD-like_sf"/>
</dbReference>
<dbReference type="Gene3D" id="3.40.1110.10">
    <property type="entry name" value="Calcium-transporting ATPase, cytoplasmic domain N"/>
    <property type="match status" value="1"/>
</dbReference>
<dbReference type="Pfam" id="PF00702">
    <property type="entry name" value="Hydrolase"/>
    <property type="match status" value="1"/>
</dbReference>
<dbReference type="GO" id="GO:0005886">
    <property type="term" value="C:plasma membrane"/>
    <property type="evidence" value="ECO:0007669"/>
    <property type="project" value="UniProtKB-SubCell"/>
</dbReference>
<keyword evidence="12 15" id="KW-1133">Transmembrane helix</keyword>
<dbReference type="GO" id="GO:0055070">
    <property type="term" value="P:copper ion homeostasis"/>
    <property type="evidence" value="ECO:0007669"/>
    <property type="project" value="TreeGrafter"/>
</dbReference>
<dbReference type="PRINTS" id="PR00119">
    <property type="entry name" value="CATATPASE"/>
</dbReference>
<feature type="transmembrane region" description="Helical" evidence="15">
    <location>
        <begin position="374"/>
        <end position="393"/>
    </location>
</feature>
<evidence type="ECO:0000256" key="4">
    <source>
        <dbReference type="ARBA" id="ARBA00022475"/>
    </source>
</evidence>
<dbReference type="NCBIfam" id="TIGR01511">
    <property type="entry name" value="ATPase-IB1_Cu"/>
    <property type="match status" value="1"/>
</dbReference>
<evidence type="ECO:0000259" key="16">
    <source>
        <dbReference type="PROSITE" id="PS50846"/>
    </source>
</evidence>
<dbReference type="SUPFAM" id="SSF81665">
    <property type="entry name" value="Calcium ATPase, transmembrane domain M"/>
    <property type="match status" value="1"/>
</dbReference>
<reference evidence="17 18" key="1">
    <citation type="submission" date="2017-04" db="EMBL/GenBank/DDBJ databases">
        <authorList>
            <person name="Afonso C.L."/>
            <person name="Miller P.J."/>
            <person name="Scott M.A."/>
            <person name="Spackman E."/>
            <person name="Goraichik I."/>
            <person name="Dimitrov K.M."/>
            <person name="Suarez D.L."/>
            <person name="Swayne D.E."/>
        </authorList>
    </citation>
    <scope>NUCLEOTIDE SEQUENCE [LARGE SCALE GENOMIC DNA]</scope>
    <source>
        <strain evidence="17 18">CGMCC 1.10972</strain>
    </source>
</reference>
<dbReference type="InterPro" id="IPR006121">
    <property type="entry name" value="HMA_dom"/>
</dbReference>
<keyword evidence="14 15" id="KW-0472">Membrane</keyword>
<dbReference type="Gene3D" id="2.70.150.10">
    <property type="entry name" value="Calcium-transporting ATPase, cytoplasmic transduction domain A"/>
    <property type="match status" value="1"/>
</dbReference>
<evidence type="ECO:0000313" key="17">
    <source>
        <dbReference type="EMBL" id="SMC65912.1"/>
    </source>
</evidence>
<comment type="similarity">
    <text evidence="2 15">Belongs to the cation transport ATPase (P-type) (TC 3.A.3) family. Type IB subfamily.</text>
</comment>
<keyword evidence="5" id="KW-0597">Phosphoprotein</keyword>
<protein>
    <submittedName>
        <fullName evidence="17">Cu2+-exporting ATPase</fullName>
    </submittedName>
</protein>
<dbReference type="InterPro" id="IPR023299">
    <property type="entry name" value="ATPase_P-typ_cyto_dom_N"/>
</dbReference>
<evidence type="ECO:0000256" key="12">
    <source>
        <dbReference type="ARBA" id="ARBA00022989"/>
    </source>
</evidence>
<keyword evidence="6 15" id="KW-0812">Transmembrane</keyword>
<feature type="transmembrane region" description="Helical" evidence="15">
    <location>
        <begin position="699"/>
        <end position="718"/>
    </location>
</feature>
<dbReference type="SUPFAM" id="SSF56784">
    <property type="entry name" value="HAD-like"/>
    <property type="match status" value="1"/>
</dbReference>
<keyword evidence="11" id="KW-1278">Translocase</keyword>
<keyword evidence="3" id="KW-0813">Transport</keyword>
<dbReference type="Proteomes" id="UP000192656">
    <property type="component" value="Unassembled WGS sequence"/>
</dbReference>
<dbReference type="STRING" id="937218.SAMN06297251_105192"/>
<evidence type="ECO:0000256" key="14">
    <source>
        <dbReference type="ARBA" id="ARBA00023136"/>
    </source>
</evidence>
<dbReference type="OrthoDB" id="8428253at2"/>
<gene>
    <name evidence="17" type="ORF">SAMN06297251_105192</name>
</gene>
<keyword evidence="13" id="KW-0406">Ion transport</keyword>
<dbReference type="InterPro" id="IPR023214">
    <property type="entry name" value="HAD_sf"/>
</dbReference>
<name>A0A1W2AZL9_9HYPH</name>
<dbReference type="AlphaFoldDB" id="A0A1W2AZL9"/>
<organism evidence="17 18">
    <name type="scientific">Fulvimarina manganoxydans</name>
    <dbReference type="NCBI Taxonomy" id="937218"/>
    <lineage>
        <taxon>Bacteria</taxon>
        <taxon>Pseudomonadati</taxon>
        <taxon>Pseudomonadota</taxon>
        <taxon>Alphaproteobacteria</taxon>
        <taxon>Hyphomicrobiales</taxon>
        <taxon>Aurantimonadaceae</taxon>
        <taxon>Fulvimarina</taxon>
    </lineage>
</organism>
<dbReference type="Pfam" id="PF00122">
    <property type="entry name" value="E1-E2_ATPase"/>
    <property type="match status" value="1"/>
</dbReference>
<keyword evidence="18" id="KW-1185">Reference proteome</keyword>
<evidence type="ECO:0000256" key="3">
    <source>
        <dbReference type="ARBA" id="ARBA00022448"/>
    </source>
</evidence>
<dbReference type="NCBIfam" id="TIGR01525">
    <property type="entry name" value="ATPase-IB_hvy"/>
    <property type="match status" value="1"/>
</dbReference>
<dbReference type="Pfam" id="PF00403">
    <property type="entry name" value="HMA"/>
    <property type="match status" value="1"/>
</dbReference>
<evidence type="ECO:0000256" key="9">
    <source>
        <dbReference type="ARBA" id="ARBA00022840"/>
    </source>
</evidence>
<evidence type="ECO:0000256" key="15">
    <source>
        <dbReference type="RuleBase" id="RU362081"/>
    </source>
</evidence>
<evidence type="ECO:0000256" key="5">
    <source>
        <dbReference type="ARBA" id="ARBA00022553"/>
    </source>
</evidence>
<dbReference type="PRINTS" id="PR00120">
    <property type="entry name" value="HATPASE"/>
</dbReference>
<dbReference type="CDD" id="cd00371">
    <property type="entry name" value="HMA"/>
    <property type="match status" value="1"/>
</dbReference>
<dbReference type="GO" id="GO:0005524">
    <property type="term" value="F:ATP binding"/>
    <property type="evidence" value="ECO:0007669"/>
    <property type="project" value="UniProtKB-UniRule"/>
</dbReference>
<keyword evidence="8 15" id="KW-0547">Nucleotide-binding</keyword>
<dbReference type="InterPro" id="IPR036163">
    <property type="entry name" value="HMA_dom_sf"/>
</dbReference>
<proteinExistence type="inferred from homology"/>
<dbReference type="PROSITE" id="PS00154">
    <property type="entry name" value="ATPASE_E1_E2"/>
    <property type="match status" value="1"/>
</dbReference>
<sequence length="766" mass="80545">MSCCGGDLAGACVEAVGDPDRLRRAEELRHAGRELPDGGTEFVLSAPSIHCGQCIVAIEDQLAKLSGIENVRVNLTLKRVTITTSPDFEEPIVLLETLDRLGYPATPVDLGDLDDLAKGQRSRELLKALAVAGFASANVMLLSVSVWSGADAATRDFFHLVSALIALPAVGYSGRVFFRSALKALSAGRLNMDVPIALAILLALAMSLYESLSGGETAYFDAALTLTFFLLIGRFLDEAMRERARSAVTALARLVSKGANVVEADGRIRYRPLDEIQPGMRLRLAAGDRLAVDARVLSGEAMIDRSLVTGESAPMLAALGTRLEAGVLNLSAPIEVEATSDAGTSFLAETQRMMEAAEVGRGRYVRIADRMARIYAPAVHLLSLVTFLGWVVITGDWYAAVYAAISVLIITCPCALGLAVPVVHVVAAGRLFEGGVMMKDGSGLERLAKISHAVFDKTGTLTTGTPRVDATTISDKDVPLALSLAAASTHPAARAVAAHYAGRSGAAIEALREEPGCGMEGTIGGMGRRLRLGRPDWVGEIADVDPRSAATLEGVAFAIEGHPIAHVTLTETLRPGAEAIVQALGKLSLSAELLSGDAERPVYRLATRLGLPAKARRAPSDKIGRIRALQEAGERVLMVGDGLNDAPSLAAGDVSMAPASACDVGRLAADFVLTQNDLSAIPETIEVARKAERLVTQNFGLAIAYNCVAVPLAMAGIVTPLIAAIAMSASSILVVANSLRLARRPSFRSKKQEPATPAFLAPEVFG</sequence>
<dbReference type="Gene3D" id="3.40.50.1000">
    <property type="entry name" value="HAD superfamily/HAD-like"/>
    <property type="match status" value="1"/>
</dbReference>
<evidence type="ECO:0000256" key="8">
    <source>
        <dbReference type="ARBA" id="ARBA00022741"/>
    </source>
</evidence>
<dbReference type="InterPro" id="IPR001757">
    <property type="entry name" value="P_typ_ATPase"/>
</dbReference>
<feature type="transmembrane region" description="Helical" evidence="15">
    <location>
        <begin position="399"/>
        <end position="429"/>
    </location>
</feature>
<dbReference type="Gene3D" id="3.30.70.100">
    <property type="match status" value="1"/>
</dbReference>
<evidence type="ECO:0000256" key="13">
    <source>
        <dbReference type="ARBA" id="ARBA00023065"/>
    </source>
</evidence>
<feature type="transmembrane region" description="Helical" evidence="15">
    <location>
        <begin position="218"/>
        <end position="236"/>
    </location>
</feature>
<dbReference type="GO" id="GO:0016887">
    <property type="term" value="F:ATP hydrolysis activity"/>
    <property type="evidence" value="ECO:0007669"/>
    <property type="project" value="InterPro"/>
</dbReference>
<dbReference type="EMBL" id="FWXR01000005">
    <property type="protein sequence ID" value="SMC65912.1"/>
    <property type="molecule type" value="Genomic_DNA"/>
</dbReference>
<keyword evidence="4 15" id="KW-1003">Cell membrane</keyword>
<dbReference type="GO" id="GO:0043682">
    <property type="term" value="F:P-type divalent copper transporter activity"/>
    <property type="evidence" value="ECO:0007669"/>
    <property type="project" value="TreeGrafter"/>
</dbReference>
<dbReference type="InterPro" id="IPR018303">
    <property type="entry name" value="ATPase_P-typ_P_site"/>
</dbReference>
<feature type="domain" description="HMA" evidence="16">
    <location>
        <begin position="40"/>
        <end position="106"/>
    </location>
</feature>
<dbReference type="NCBIfam" id="TIGR01494">
    <property type="entry name" value="ATPase_P-type"/>
    <property type="match status" value="1"/>
</dbReference>
<dbReference type="InterPro" id="IPR027256">
    <property type="entry name" value="P-typ_ATPase_IB"/>
</dbReference>
<keyword evidence="10" id="KW-0460">Magnesium</keyword>
<feature type="transmembrane region" description="Helical" evidence="15">
    <location>
        <begin position="724"/>
        <end position="742"/>
    </location>
</feature>
<keyword evidence="7 15" id="KW-0479">Metal-binding</keyword>
<keyword evidence="9 15" id="KW-0067">ATP-binding</keyword>
<feature type="transmembrane region" description="Helical" evidence="15">
    <location>
        <begin position="190"/>
        <end position="212"/>
    </location>
</feature>
<evidence type="ECO:0000256" key="11">
    <source>
        <dbReference type="ARBA" id="ARBA00022967"/>
    </source>
</evidence>
<dbReference type="PANTHER" id="PTHR43520:SF5">
    <property type="entry name" value="CATION-TRANSPORTING P-TYPE ATPASE-RELATED"/>
    <property type="match status" value="1"/>
</dbReference>
<dbReference type="InterPro" id="IPR059000">
    <property type="entry name" value="ATPase_P-type_domA"/>
</dbReference>
<comment type="subcellular location">
    <subcellularLocation>
        <location evidence="1">Cell membrane</location>
        <topology evidence="1">Multi-pass membrane protein</topology>
    </subcellularLocation>
</comment>
<evidence type="ECO:0000256" key="6">
    <source>
        <dbReference type="ARBA" id="ARBA00022692"/>
    </source>
</evidence>